<keyword evidence="2" id="KW-1185">Reference proteome</keyword>
<organism evidence="2 3">
    <name type="scientific">Ananas comosus</name>
    <name type="common">Pineapple</name>
    <name type="synonym">Ananas ananas</name>
    <dbReference type="NCBI Taxonomy" id="4615"/>
    <lineage>
        <taxon>Eukaryota</taxon>
        <taxon>Viridiplantae</taxon>
        <taxon>Streptophyta</taxon>
        <taxon>Embryophyta</taxon>
        <taxon>Tracheophyta</taxon>
        <taxon>Spermatophyta</taxon>
        <taxon>Magnoliopsida</taxon>
        <taxon>Liliopsida</taxon>
        <taxon>Poales</taxon>
        <taxon>Bromeliaceae</taxon>
        <taxon>Bromelioideae</taxon>
        <taxon>Ananas</taxon>
    </lineage>
</organism>
<evidence type="ECO:0000313" key="3">
    <source>
        <dbReference type="RefSeq" id="XP_020093750.1"/>
    </source>
</evidence>
<feature type="region of interest" description="Disordered" evidence="1">
    <location>
        <begin position="145"/>
        <end position="165"/>
    </location>
</feature>
<feature type="region of interest" description="Disordered" evidence="1">
    <location>
        <begin position="119"/>
        <end position="138"/>
    </location>
</feature>
<protein>
    <submittedName>
        <fullName evidence="3">Uncharacterized protein LOC109713883</fullName>
    </submittedName>
</protein>
<feature type="compositionally biased region" description="Acidic residues" evidence="1">
    <location>
        <begin position="378"/>
        <end position="391"/>
    </location>
</feature>
<accession>A0A6P5FKR3</accession>
<feature type="region of interest" description="Disordered" evidence="1">
    <location>
        <begin position="666"/>
        <end position="697"/>
    </location>
</feature>
<dbReference type="RefSeq" id="XP_020093750.1">
    <property type="nucleotide sequence ID" value="XM_020238161.1"/>
</dbReference>
<feature type="compositionally biased region" description="Basic and acidic residues" evidence="1">
    <location>
        <begin position="892"/>
        <end position="910"/>
    </location>
</feature>
<feature type="region of interest" description="Disordered" evidence="1">
    <location>
        <begin position="829"/>
        <end position="1005"/>
    </location>
</feature>
<dbReference type="PANTHER" id="PTHR31008:SF2">
    <property type="entry name" value="COP1-INTERACTING PROTEIN-LIKE PROTEIN"/>
    <property type="match status" value="1"/>
</dbReference>
<dbReference type="PANTHER" id="PTHR31008">
    <property type="entry name" value="COP1-INTERACTING PROTEIN-RELATED"/>
    <property type="match status" value="1"/>
</dbReference>
<feature type="compositionally biased region" description="Basic and acidic residues" evidence="1">
    <location>
        <begin position="1122"/>
        <end position="1131"/>
    </location>
</feature>
<feature type="compositionally biased region" description="Basic and acidic residues" evidence="1">
    <location>
        <begin position="751"/>
        <end position="778"/>
    </location>
</feature>
<feature type="compositionally biased region" description="Basic residues" evidence="1">
    <location>
        <begin position="401"/>
        <end position="416"/>
    </location>
</feature>
<dbReference type="OrthoDB" id="2020180at2759"/>
<feature type="compositionally biased region" description="Polar residues" evidence="1">
    <location>
        <begin position="121"/>
        <end position="135"/>
    </location>
</feature>
<dbReference type="AlphaFoldDB" id="A0A6P5FKR3"/>
<name>A0A6P5FKR3_ANACO</name>
<reference evidence="2" key="1">
    <citation type="journal article" date="2015" name="Nat. Genet.">
        <title>The pineapple genome and the evolution of CAM photosynthesis.</title>
        <authorList>
            <person name="Ming R."/>
            <person name="VanBuren R."/>
            <person name="Wai C.M."/>
            <person name="Tang H."/>
            <person name="Schatz M.C."/>
            <person name="Bowers J.E."/>
            <person name="Lyons E."/>
            <person name="Wang M.L."/>
            <person name="Chen J."/>
            <person name="Biggers E."/>
            <person name="Zhang J."/>
            <person name="Huang L."/>
            <person name="Zhang L."/>
            <person name="Miao W."/>
            <person name="Zhang J."/>
            <person name="Ye Z."/>
            <person name="Miao C."/>
            <person name="Lin Z."/>
            <person name="Wang H."/>
            <person name="Zhou H."/>
            <person name="Yim W.C."/>
            <person name="Priest H.D."/>
            <person name="Zheng C."/>
            <person name="Woodhouse M."/>
            <person name="Edger P.P."/>
            <person name="Guyot R."/>
            <person name="Guo H.B."/>
            <person name="Guo H."/>
            <person name="Zheng G."/>
            <person name="Singh R."/>
            <person name="Sharma A."/>
            <person name="Min X."/>
            <person name="Zheng Y."/>
            <person name="Lee H."/>
            <person name="Gurtowski J."/>
            <person name="Sedlazeck F.J."/>
            <person name="Harkess A."/>
            <person name="McKain M.R."/>
            <person name="Liao Z."/>
            <person name="Fang J."/>
            <person name="Liu J."/>
            <person name="Zhang X."/>
            <person name="Zhang Q."/>
            <person name="Hu W."/>
            <person name="Qin Y."/>
            <person name="Wang K."/>
            <person name="Chen L.Y."/>
            <person name="Shirley N."/>
            <person name="Lin Y.R."/>
            <person name="Liu L.Y."/>
            <person name="Hernandez A.G."/>
            <person name="Wright C.L."/>
            <person name="Bulone V."/>
            <person name="Tuskan G.A."/>
            <person name="Heath K."/>
            <person name="Zee F."/>
            <person name="Moore P.H."/>
            <person name="Sunkar R."/>
            <person name="Leebens-Mack J.H."/>
            <person name="Mockler T."/>
            <person name="Bennetzen J.L."/>
            <person name="Freeling M."/>
            <person name="Sankoff D."/>
            <person name="Paterson A.H."/>
            <person name="Zhu X."/>
            <person name="Yang X."/>
            <person name="Smith J.A."/>
            <person name="Cushman J.C."/>
            <person name="Paull R.E."/>
            <person name="Yu Q."/>
        </authorList>
    </citation>
    <scope>NUCLEOTIDE SEQUENCE [LARGE SCALE GENOMIC DNA]</scope>
    <source>
        <strain evidence="2">cv. F153</strain>
    </source>
</reference>
<feature type="compositionally biased region" description="Polar residues" evidence="1">
    <location>
        <begin position="836"/>
        <end position="851"/>
    </location>
</feature>
<dbReference type="Gramene" id="Aco007748.1.mrna1">
    <property type="protein sequence ID" value="Aco007748.1.mrna1"/>
    <property type="gene ID" value="Aco007748.1.path1"/>
</dbReference>
<feature type="compositionally biased region" description="Basic and acidic residues" evidence="1">
    <location>
        <begin position="471"/>
        <end position="491"/>
    </location>
</feature>
<feature type="region of interest" description="Disordered" evidence="1">
    <location>
        <begin position="742"/>
        <end position="793"/>
    </location>
</feature>
<evidence type="ECO:0000313" key="2">
    <source>
        <dbReference type="Proteomes" id="UP000515123"/>
    </source>
</evidence>
<feature type="compositionally biased region" description="Polar residues" evidence="1">
    <location>
        <begin position="981"/>
        <end position="994"/>
    </location>
</feature>
<evidence type="ECO:0000256" key="1">
    <source>
        <dbReference type="SAM" id="MobiDB-lite"/>
    </source>
</evidence>
<dbReference type="GeneID" id="109713883"/>
<feature type="region of interest" description="Disordered" evidence="1">
    <location>
        <begin position="348"/>
        <end position="497"/>
    </location>
</feature>
<feature type="region of interest" description="Disordered" evidence="1">
    <location>
        <begin position="268"/>
        <end position="303"/>
    </location>
</feature>
<feature type="compositionally biased region" description="Polar residues" evidence="1">
    <location>
        <begin position="959"/>
        <end position="969"/>
    </location>
</feature>
<reference evidence="3" key="2">
    <citation type="submission" date="2025-08" db="UniProtKB">
        <authorList>
            <consortium name="RefSeq"/>
        </authorList>
    </citation>
    <scope>IDENTIFICATION</scope>
    <source>
        <tissue evidence="3">Leaf</tissue>
    </source>
</reference>
<feature type="compositionally biased region" description="Acidic residues" evidence="1">
    <location>
        <begin position="441"/>
        <end position="451"/>
    </location>
</feature>
<feature type="compositionally biased region" description="Basic and acidic residues" evidence="1">
    <location>
        <begin position="922"/>
        <end position="934"/>
    </location>
</feature>
<feature type="compositionally biased region" description="Basic and acidic residues" evidence="1">
    <location>
        <begin position="516"/>
        <end position="541"/>
    </location>
</feature>
<feature type="region of interest" description="Disordered" evidence="1">
    <location>
        <begin position="516"/>
        <end position="552"/>
    </location>
</feature>
<gene>
    <name evidence="3" type="primary">LOC109713883</name>
</gene>
<feature type="compositionally biased region" description="Low complexity" evidence="1">
    <location>
        <begin position="458"/>
        <end position="470"/>
    </location>
</feature>
<sequence length="1232" mass="136430">MKSEARLDSAMFQLTPTRTRCDLVIMANGRTEKIASGLFKPFLAHLKAANDQIAKGGYSITLEPDPEMDAVWFTKGTLERFVRFVSTPEVLERVNTIESEILQIEEAIIVQGNETVENRQTKLTGSNEGTKSTTDSDADKAIVIYKPGSHPQPPESNGSATQEESSKVHLLRVLETRKIVLQKEQAMAFARAAAAGFDMDSMAHLISFAECFGAARLKEACFQFMELWKSKHETGQWIEVEAAEALHSQSEFSYFNASGIVLSEDAMKHNQESSPVSGGDASIESAGKDQKIPQDPQHPVGSHQYFQGQYHQTAYPPWQMHPPPGPPIFPPYPMQGMPYYQNYPNVYPPYPPMDDPRFNTQQKSRSKRHSRSSKDNNDVDSEASETGEDGSDQSASEYEKSHKRINRKGKKKKKKPGVVVIRNVNYVASKKNESSGSESESVSESEAEDENVDQRSISQGKKQNTSSSSSNKKEGQKKYTDSFDASERDEVAYGQEADTGTWQAFQSFLLKAEEKTRTNDGDIFAGERDPPARRKESKNEDDPILPVERNTGNVQELKTVGIDSVDRNGIRMKQISSTDEMLVSSARRGFTDSHLKEIEGGGGNYRRATSEEFMIYGHEEQTGRSSLDPLAVHDYEIPSNKDRSANNLTDESFVVPFRSGSRDQFLPESRTAIDIESELPPVTKRIEGSSTTGRNEVSYEPEDLTFILGRGVENISIGYDPAKDYESQIIIEKAVKVEVTNEENISASTNEDVKSAEKDKKLKNLQDGSEKRKKEVVSRKVTSSRFNPLAEAQKRAEKLRLYKADLQKFKKEQEKEQIRRLEALKMERQKRIAARSGSNASHSTSTPQQAKTKLAAKPSPSSLKGSKFSDSDTSKLNGNAHGITRSVSSLSEMKKGSNDGTLDQKKEPLRARSTLKSASSDQARRRSMPEESHTKMSAIEQLDKSKLATLPELKIKSPKASSEAVQNKPASKEPSQKAPGSKTSPALENNQAKNATEKAPKPSISEDNVVIEKTVVMLENEVIPAPLVQPSEQTVDVIDRSYEDDNKEMSAVNSGYLAINGDQKATNDNIVDELNSYEVIIDYSKEESQEISSPSSIVKAYEADDPPTMDSANPEAPSIKTPEFKFPEMKSIDQTPEIYEKPRSKESKGFRKLLKFGKKSHTSALGDDALDSDALSVDDLTAAAVSASDVPILKNLISQDDTQAAATSTKASRPFSLLSPFRRSSEKKIAYA</sequence>
<proteinExistence type="predicted"/>
<dbReference type="Proteomes" id="UP000515123">
    <property type="component" value="Linkage group 8"/>
</dbReference>
<feature type="region of interest" description="Disordered" evidence="1">
    <location>
        <begin position="1101"/>
        <end position="1146"/>
    </location>
</feature>